<evidence type="ECO:0000313" key="1">
    <source>
        <dbReference type="EMBL" id="CAG8663354.1"/>
    </source>
</evidence>
<dbReference type="AlphaFoldDB" id="A0A9N9E3A1"/>
<comment type="caution">
    <text evidence="1">The sequence shown here is derived from an EMBL/GenBank/DDBJ whole genome shotgun (WGS) entry which is preliminary data.</text>
</comment>
<name>A0A9N9E3A1_9GLOM</name>
<gene>
    <name evidence="1" type="ORF">FCALED_LOCUS11653</name>
</gene>
<keyword evidence="2" id="KW-1185">Reference proteome</keyword>
<accession>A0A9N9E3A1</accession>
<dbReference type="EMBL" id="CAJVPQ010005066">
    <property type="protein sequence ID" value="CAG8663354.1"/>
    <property type="molecule type" value="Genomic_DNA"/>
</dbReference>
<sequence length="44" mass="5202">AKLRRKKVILRSNEVMFTYRKLPDPNHVLRAPQVRQVLLSFVLA</sequence>
<evidence type="ECO:0000313" key="2">
    <source>
        <dbReference type="Proteomes" id="UP000789570"/>
    </source>
</evidence>
<reference evidence="1" key="1">
    <citation type="submission" date="2021-06" db="EMBL/GenBank/DDBJ databases">
        <authorList>
            <person name="Kallberg Y."/>
            <person name="Tangrot J."/>
            <person name="Rosling A."/>
        </authorList>
    </citation>
    <scope>NUCLEOTIDE SEQUENCE</scope>
    <source>
        <strain evidence="1">UK204</strain>
    </source>
</reference>
<protein>
    <submittedName>
        <fullName evidence="1">10753_t:CDS:1</fullName>
    </submittedName>
</protein>
<feature type="non-terminal residue" evidence="1">
    <location>
        <position position="1"/>
    </location>
</feature>
<dbReference type="Proteomes" id="UP000789570">
    <property type="component" value="Unassembled WGS sequence"/>
</dbReference>
<proteinExistence type="predicted"/>
<organism evidence="1 2">
    <name type="scientific">Funneliformis caledonium</name>
    <dbReference type="NCBI Taxonomy" id="1117310"/>
    <lineage>
        <taxon>Eukaryota</taxon>
        <taxon>Fungi</taxon>
        <taxon>Fungi incertae sedis</taxon>
        <taxon>Mucoromycota</taxon>
        <taxon>Glomeromycotina</taxon>
        <taxon>Glomeromycetes</taxon>
        <taxon>Glomerales</taxon>
        <taxon>Glomeraceae</taxon>
        <taxon>Funneliformis</taxon>
    </lineage>
</organism>